<evidence type="ECO:0000259" key="8">
    <source>
        <dbReference type="Pfam" id="PF00330"/>
    </source>
</evidence>
<dbReference type="NCBIfam" id="NF006757">
    <property type="entry name" value="PRK09277.1"/>
    <property type="match status" value="1"/>
</dbReference>
<name>A0A261RKP9_9BORD</name>
<organism evidence="10 11">
    <name type="scientific">Bordetella genomosp. 7</name>
    <dbReference type="NCBI Taxonomy" id="1416805"/>
    <lineage>
        <taxon>Bacteria</taxon>
        <taxon>Pseudomonadati</taxon>
        <taxon>Pseudomonadota</taxon>
        <taxon>Betaproteobacteria</taxon>
        <taxon>Burkholderiales</taxon>
        <taxon>Alcaligenaceae</taxon>
        <taxon>Bordetella</taxon>
    </lineage>
</organism>
<dbReference type="EMBL" id="NEVK01000003">
    <property type="protein sequence ID" value="OZI24873.1"/>
    <property type="molecule type" value="Genomic_DNA"/>
</dbReference>
<dbReference type="InterPro" id="IPR001030">
    <property type="entry name" value="Acoase/IPM_deHydtase_lsu_aba"/>
</dbReference>
<dbReference type="EC" id="4.2.1.3" evidence="3"/>
<evidence type="ECO:0000256" key="4">
    <source>
        <dbReference type="ARBA" id="ARBA00022723"/>
    </source>
</evidence>
<accession>A0A261RKP9</accession>
<evidence type="ECO:0000256" key="1">
    <source>
        <dbReference type="ARBA" id="ARBA00001966"/>
    </source>
</evidence>
<dbReference type="InterPro" id="IPR006249">
    <property type="entry name" value="Aconitase/IRP2"/>
</dbReference>
<feature type="domain" description="Aconitase/3-isopropylmalate dehydratase large subunit alpha/beta/alpha" evidence="8">
    <location>
        <begin position="66"/>
        <end position="533"/>
    </location>
</feature>
<evidence type="ECO:0000313" key="11">
    <source>
        <dbReference type="Proteomes" id="UP000216947"/>
    </source>
</evidence>
<comment type="catalytic activity">
    <reaction evidence="7">
        <text>citrate = D-threo-isocitrate</text>
        <dbReference type="Rhea" id="RHEA:10336"/>
        <dbReference type="ChEBI" id="CHEBI:15562"/>
        <dbReference type="ChEBI" id="CHEBI:16947"/>
        <dbReference type="EC" id="4.2.1.3"/>
    </reaction>
</comment>
<keyword evidence="6" id="KW-0411">Iron-sulfur</keyword>
<dbReference type="SUPFAM" id="SSF53732">
    <property type="entry name" value="Aconitase iron-sulfur domain"/>
    <property type="match status" value="1"/>
</dbReference>
<dbReference type="InterPro" id="IPR015931">
    <property type="entry name" value="Acnase/IPM_dHydase_lsu_aba_1/3"/>
</dbReference>
<evidence type="ECO:0000256" key="5">
    <source>
        <dbReference type="ARBA" id="ARBA00023004"/>
    </source>
</evidence>
<sequence length="871" mass="94904">MNTKYRKPLPGTDLDYFDARAAVEALAPGAYDGLPYTSRVLAENLVRRCDPALLDDALRQLIERRRDLDFPWFPARVVCHDILGQTALVDLAGLRDAIAEKGGDPAKVNPVVPVQLIVDHSLAVEHGGFEPDAFAKNRAIEDRRNEDRFHFIEWTRKAFRNVDVVPPGNGIMHQINLERMSPVIHAQGGVAFPDTLVGTDSHTPHVDALGVIAIGVGGLEAENVMLGRASWMRLPDIVGVELTGRRQPGITATDIVLTLTEFLRKERVVGAYLEFYGDGASSLTLGDRATISNMAPEYGATAAMFSIDGQTVEYLKLTGRDDAQVRLVETYARTAGLWSDTLANVQYERVLRFDLSSVVRTLAGPSNPHRRLPVSDLAARGIAGPVASQPGLLPDGAVIIAAITSCTNTSNPRNVIAAGLLARNANRAGLARKPWVKTSLAPGSKAVALYLEEAGLTAELDKLGFGIVGFACTTCNGMSGALDPAIQQEIIDRDLYSTAVLSGNRNFDGRIHPYAKQAFLASPPLVVAYAIAGTIRFDIEQDVLGVDADGKPICLKDIWPSDEEIDAVVQAAVKPEHFRNVYEPMFGIRNERREAVSPLYDWRPQSTYIRRPPYWEGALAGERTLRGMRPLALLGDNITTDHLSPSNAILPDSAAGEYLARMGLPEEDFNSYATHRGDHLTAQRATFANPKLFNEMVRDADGKVVQGSLARVEPDGKVMRMWEAIETYMQRKQPLIIVAGADYGQGSSRDWAAKGVRLAGVEAIVAEGFERIHRTNLLGMGVLPLEFKPGTNRSTLALDGTETYDVIGVRQPRADLTLVVHRRNGETLQVPVTCRLDTAEEVSIYEAGGVLQRFAQDFLEAEAAAVDQKAG</sequence>
<protein>
    <recommendedName>
        <fullName evidence="3">aconitate hydratase</fullName>
        <ecNumber evidence="3">4.2.1.3</ecNumber>
    </recommendedName>
</protein>
<dbReference type="FunFam" id="3.30.499.10:FF:000015">
    <property type="entry name" value="Aconitate hydratase 1"/>
    <property type="match status" value="1"/>
</dbReference>
<dbReference type="GO" id="GO:0051536">
    <property type="term" value="F:iron-sulfur cluster binding"/>
    <property type="evidence" value="ECO:0007669"/>
    <property type="project" value="UniProtKB-KW"/>
</dbReference>
<dbReference type="InterPro" id="IPR012708">
    <property type="entry name" value="2Me_IsoCit_deHydtase_FeS-dep"/>
</dbReference>
<comment type="similarity">
    <text evidence="2">Belongs to the aconitase/IPM isomerase family.</text>
</comment>
<evidence type="ECO:0000256" key="7">
    <source>
        <dbReference type="ARBA" id="ARBA00023501"/>
    </source>
</evidence>
<comment type="caution">
    <text evidence="10">The sequence shown here is derived from an EMBL/GenBank/DDBJ whole genome shotgun (WGS) entry which is preliminary data.</text>
</comment>
<dbReference type="RefSeq" id="WP_094796180.1">
    <property type="nucleotide sequence ID" value="NZ_NEVK01000003.1"/>
</dbReference>
<evidence type="ECO:0000256" key="2">
    <source>
        <dbReference type="ARBA" id="ARBA00007185"/>
    </source>
</evidence>
<dbReference type="SUPFAM" id="SSF52016">
    <property type="entry name" value="LeuD/IlvD-like"/>
    <property type="match status" value="1"/>
</dbReference>
<dbReference type="InterPro" id="IPR015928">
    <property type="entry name" value="Aconitase/3IPM_dehydase_swvl"/>
</dbReference>
<comment type="cofactor">
    <cofactor evidence="1">
        <name>[4Fe-4S] cluster</name>
        <dbReference type="ChEBI" id="CHEBI:49883"/>
    </cofactor>
</comment>
<evidence type="ECO:0000256" key="6">
    <source>
        <dbReference type="ARBA" id="ARBA00023014"/>
    </source>
</evidence>
<dbReference type="PRINTS" id="PR00415">
    <property type="entry name" value="ACONITASE"/>
</dbReference>
<dbReference type="AlphaFoldDB" id="A0A261RKP9"/>
<dbReference type="InterPro" id="IPR000573">
    <property type="entry name" value="AconitaseA/IPMdHydase_ssu_swvl"/>
</dbReference>
<feature type="domain" description="Aconitase A/isopropylmalate dehydratase small subunit swivel" evidence="9">
    <location>
        <begin position="657"/>
        <end position="789"/>
    </location>
</feature>
<dbReference type="GO" id="GO:0019679">
    <property type="term" value="P:propionate metabolic process, methylcitrate cycle"/>
    <property type="evidence" value="ECO:0007669"/>
    <property type="project" value="InterPro"/>
</dbReference>
<dbReference type="FunFam" id="3.20.19.10:FF:000006">
    <property type="entry name" value="Aconitate hydratase 1"/>
    <property type="match status" value="1"/>
</dbReference>
<evidence type="ECO:0000256" key="3">
    <source>
        <dbReference type="ARBA" id="ARBA00012926"/>
    </source>
</evidence>
<evidence type="ECO:0000259" key="9">
    <source>
        <dbReference type="Pfam" id="PF00694"/>
    </source>
</evidence>
<gene>
    <name evidence="10" type="ORF">CAL19_05130</name>
</gene>
<dbReference type="Pfam" id="PF00694">
    <property type="entry name" value="Aconitase_C"/>
    <property type="match status" value="1"/>
</dbReference>
<dbReference type="Proteomes" id="UP000216947">
    <property type="component" value="Unassembled WGS sequence"/>
</dbReference>
<reference evidence="11" key="1">
    <citation type="submission" date="2017-05" db="EMBL/GenBank/DDBJ databases">
        <title>Complete and WGS of Bordetella genogroups.</title>
        <authorList>
            <person name="Spilker T."/>
            <person name="Lipuma J."/>
        </authorList>
    </citation>
    <scope>NUCLEOTIDE SEQUENCE [LARGE SCALE GENOMIC DNA]</scope>
    <source>
        <strain evidence="11">AU18089</strain>
    </source>
</reference>
<dbReference type="GO" id="GO:0003994">
    <property type="term" value="F:aconitate hydratase activity"/>
    <property type="evidence" value="ECO:0007669"/>
    <property type="project" value="UniProtKB-EC"/>
</dbReference>
<dbReference type="Pfam" id="PF00330">
    <property type="entry name" value="Aconitase"/>
    <property type="match status" value="1"/>
</dbReference>
<dbReference type="Gene3D" id="3.20.19.10">
    <property type="entry name" value="Aconitase, domain 4"/>
    <property type="match status" value="1"/>
</dbReference>
<dbReference type="GO" id="GO:0046872">
    <property type="term" value="F:metal ion binding"/>
    <property type="evidence" value="ECO:0007669"/>
    <property type="project" value="UniProtKB-KW"/>
</dbReference>
<keyword evidence="11" id="KW-1185">Reference proteome</keyword>
<dbReference type="NCBIfam" id="TIGR02333">
    <property type="entry name" value="2met_isocit_dHY"/>
    <property type="match status" value="1"/>
</dbReference>
<dbReference type="PANTHER" id="PTHR11670">
    <property type="entry name" value="ACONITASE/IRON-RESPONSIVE ELEMENT FAMILY MEMBER"/>
    <property type="match status" value="1"/>
</dbReference>
<dbReference type="NCBIfam" id="NF009520">
    <property type="entry name" value="PRK12881.1"/>
    <property type="match status" value="1"/>
</dbReference>
<keyword evidence="4" id="KW-0479">Metal-binding</keyword>
<dbReference type="Gene3D" id="3.30.499.10">
    <property type="entry name" value="Aconitase, domain 3"/>
    <property type="match status" value="2"/>
</dbReference>
<evidence type="ECO:0000313" key="10">
    <source>
        <dbReference type="EMBL" id="OZI24873.1"/>
    </source>
</evidence>
<dbReference type="Gene3D" id="6.10.190.10">
    <property type="match status" value="1"/>
</dbReference>
<proteinExistence type="inferred from homology"/>
<keyword evidence="5" id="KW-0408">Iron</keyword>
<dbReference type="InterPro" id="IPR036008">
    <property type="entry name" value="Aconitase_4Fe-4S_dom"/>
</dbReference>